<proteinExistence type="inferred from homology"/>
<name>A0A126QI24_PASMD</name>
<dbReference type="CDD" id="cd05233">
    <property type="entry name" value="SDR_c"/>
    <property type="match status" value="1"/>
</dbReference>
<sequence>MLEHEMNNGYILITGASSGIGYQLAKTYAQKGNKLILVARTLAPLVALQQQYVGNIEIIQADLSCLEETRNVYTFTQQRGWFIHTLINNAGVGLLGDFTQTTLEDEIAMVNLNIQSLMILSKLYLQEMMKMNQGHILNVSSVAGEMPGGPQMSVYYATKAFVTSFSQGLSYELRHTGIKVSILAPGPTLTNFVKTATRIENATLFDMLKFQTAETVARYTEKHLAHKKLIIPGVWNKLMVYSHRFLPRTFVIALVSRIQHLKKEK</sequence>
<evidence type="ECO:0000313" key="4">
    <source>
        <dbReference type="EMBL" id="AMK08536.1"/>
    </source>
</evidence>
<comment type="similarity">
    <text evidence="1 3">Belongs to the short-chain dehydrogenases/reductases (SDR) family.</text>
</comment>
<dbReference type="Gene3D" id="3.40.50.720">
    <property type="entry name" value="NAD(P)-binding Rossmann-like Domain"/>
    <property type="match status" value="1"/>
</dbReference>
<organism evidence="4">
    <name type="scientific">Pasteurella multocida</name>
    <dbReference type="NCBI Taxonomy" id="747"/>
    <lineage>
        <taxon>Bacteria</taxon>
        <taxon>Pseudomonadati</taxon>
        <taxon>Pseudomonadota</taxon>
        <taxon>Gammaproteobacteria</taxon>
        <taxon>Pasteurellales</taxon>
        <taxon>Pasteurellaceae</taxon>
        <taxon>Pasteurella</taxon>
    </lineage>
</organism>
<dbReference type="PIRSF" id="PIRSF000126">
    <property type="entry name" value="11-beta-HSD1"/>
    <property type="match status" value="1"/>
</dbReference>
<dbReference type="Pfam" id="PF00106">
    <property type="entry name" value="adh_short"/>
    <property type="match status" value="1"/>
</dbReference>
<dbReference type="GO" id="GO:0016020">
    <property type="term" value="C:membrane"/>
    <property type="evidence" value="ECO:0007669"/>
    <property type="project" value="TreeGrafter"/>
</dbReference>
<dbReference type="GO" id="GO:0016491">
    <property type="term" value="F:oxidoreductase activity"/>
    <property type="evidence" value="ECO:0007669"/>
    <property type="project" value="UniProtKB-KW"/>
</dbReference>
<dbReference type="InterPro" id="IPR002347">
    <property type="entry name" value="SDR_fam"/>
</dbReference>
<dbReference type="PRINTS" id="PR00080">
    <property type="entry name" value="SDRFAMILY"/>
</dbReference>
<protein>
    <submittedName>
        <fullName evidence="4">PM0916 protein</fullName>
    </submittedName>
</protein>
<dbReference type="InterPro" id="IPR036291">
    <property type="entry name" value="NAD(P)-bd_dom_sf"/>
</dbReference>
<keyword evidence="2" id="KW-0560">Oxidoreductase</keyword>
<dbReference type="PANTHER" id="PTHR44196">
    <property type="entry name" value="DEHYDROGENASE/REDUCTASE SDR FAMILY MEMBER 7B"/>
    <property type="match status" value="1"/>
</dbReference>
<dbReference type="PRINTS" id="PR00081">
    <property type="entry name" value="GDHRDH"/>
</dbReference>
<gene>
    <name evidence="4" type="primary">PM0916</name>
</gene>
<dbReference type="EMBL" id="KP660697">
    <property type="protein sequence ID" value="AMK08536.1"/>
    <property type="molecule type" value="Genomic_DNA"/>
</dbReference>
<dbReference type="PANTHER" id="PTHR44196:SF2">
    <property type="entry name" value="SHORT-CHAIN DEHYDROGENASE-RELATED"/>
    <property type="match status" value="1"/>
</dbReference>
<accession>A0A126QI24</accession>
<dbReference type="SUPFAM" id="SSF51735">
    <property type="entry name" value="NAD(P)-binding Rossmann-fold domains"/>
    <property type="match status" value="1"/>
</dbReference>
<reference evidence="4" key="1">
    <citation type="submission" date="2015-01" db="EMBL/GenBank/DDBJ databases">
        <title>Draft genome sequence of Pasteurella multocida isolated from alpaca pneumonia.</title>
        <authorList>
            <person name="Maturrano L."/>
            <person name="Hurtado R."/>
            <person name="Allasi N."/>
            <person name="Juscamayta E."/>
            <person name="Fernandez D."/>
            <person name="Maximiliano J."/>
            <person name="Rimac R."/>
            <person name="Rosadio R."/>
        </authorList>
    </citation>
    <scope>NUCLEOTIDE SEQUENCE</scope>
    <source>
        <strain evidence="4">UNMSM</strain>
    </source>
</reference>
<dbReference type="AlphaFoldDB" id="A0A126QI24"/>
<evidence type="ECO:0000256" key="3">
    <source>
        <dbReference type="RuleBase" id="RU000363"/>
    </source>
</evidence>
<evidence type="ECO:0000256" key="2">
    <source>
        <dbReference type="ARBA" id="ARBA00023002"/>
    </source>
</evidence>
<evidence type="ECO:0000256" key="1">
    <source>
        <dbReference type="ARBA" id="ARBA00006484"/>
    </source>
</evidence>